<sequence length="72" mass="7378">MCSTLDEACGNCTDVRSRYHRRELPQRAPLASTDPVVAGAPVAGGGRTARAVQDRDVGSAEGPGLGSGRIIA</sequence>
<evidence type="ECO:0000313" key="3">
    <source>
        <dbReference type="Proteomes" id="UP000218165"/>
    </source>
</evidence>
<organism evidence="2 3">
    <name type="scientific">Brachybacterium vulturis</name>
    <dbReference type="NCBI Taxonomy" id="2017484"/>
    <lineage>
        <taxon>Bacteria</taxon>
        <taxon>Bacillati</taxon>
        <taxon>Actinomycetota</taxon>
        <taxon>Actinomycetes</taxon>
        <taxon>Micrococcales</taxon>
        <taxon>Dermabacteraceae</taxon>
        <taxon>Brachybacterium</taxon>
    </lineage>
</organism>
<keyword evidence="3" id="KW-1185">Reference proteome</keyword>
<dbReference type="EMBL" id="CP023563">
    <property type="protein sequence ID" value="ATG50198.1"/>
    <property type="molecule type" value="Genomic_DNA"/>
</dbReference>
<evidence type="ECO:0000313" key="2">
    <source>
        <dbReference type="EMBL" id="ATG50198.1"/>
    </source>
</evidence>
<name>A0A291GJ37_9MICO</name>
<feature type="region of interest" description="Disordered" evidence="1">
    <location>
        <begin position="44"/>
        <end position="72"/>
    </location>
</feature>
<gene>
    <name evidence="2" type="ORF">CFK38_00675</name>
</gene>
<feature type="compositionally biased region" description="Gly residues" evidence="1">
    <location>
        <begin position="61"/>
        <end position="72"/>
    </location>
</feature>
<dbReference type="AlphaFoldDB" id="A0A291GJ37"/>
<dbReference type="KEGG" id="brz:CFK38_00675"/>
<proteinExistence type="predicted"/>
<accession>A0A291GJ37</accession>
<dbReference type="Proteomes" id="UP000218165">
    <property type="component" value="Chromosome"/>
</dbReference>
<evidence type="ECO:0000256" key="1">
    <source>
        <dbReference type="SAM" id="MobiDB-lite"/>
    </source>
</evidence>
<reference evidence="3" key="1">
    <citation type="submission" date="2017-09" db="EMBL/GenBank/DDBJ databases">
        <title>Brachybacterium sp. VM2412.</title>
        <authorList>
            <person name="Tak E.J."/>
            <person name="Bae J.-W."/>
        </authorList>
    </citation>
    <scope>NUCLEOTIDE SEQUENCE [LARGE SCALE GENOMIC DNA]</scope>
    <source>
        <strain evidence="3">VM2412</strain>
    </source>
</reference>
<protein>
    <submittedName>
        <fullName evidence="2">Uncharacterized protein</fullName>
    </submittedName>
</protein>